<feature type="region of interest" description="Disordered" evidence="1">
    <location>
        <begin position="79"/>
        <end position="101"/>
    </location>
</feature>
<feature type="compositionally biased region" description="Polar residues" evidence="1">
    <location>
        <begin position="79"/>
        <end position="92"/>
    </location>
</feature>
<dbReference type="Proteomes" id="UP001479436">
    <property type="component" value="Unassembled WGS sequence"/>
</dbReference>
<gene>
    <name evidence="2" type="ORF">K7432_000182</name>
</gene>
<protein>
    <submittedName>
        <fullName evidence="2">Uncharacterized protein</fullName>
    </submittedName>
</protein>
<keyword evidence="3" id="KW-1185">Reference proteome</keyword>
<comment type="caution">
    <text evidence="2">The sequence shown here is derived from an EMBL/GenBank/DDBJ whole genome shotgun (WGS) entry which is preliminary data.</text>
</comment>
<proteinExistence type="predicted"/>
<dbReference type="EMBL" id="JASJQH010000003">
    <property type="protein sequence ID" value="KAK9768848.1"/>
    <property type="molecule type" value="Genomic_DNA"/>
</dbReference>
<evidence type="ECO:0000313" key="3">
    <source>
        <dbReference type="Proteomes" id="UP001479436"/>
    </source>
</evidence>
<evidence type="ECO:0000256" key="1">
    <source>
        <dbReference type="SAM" id="MobiDB-lite"/>
    </source>
</evidence>
<organism evidence="2 3">
    <name type="scientific">Basidiobolus ranarum</name>
    <dbReference type="NCBI Taxonomy" id="34480"/>
    <lineage>
        <taxon>Eukaryota</taxon>
        <taxon>Fungi</taxon>
        <taxon>Fungi incertae sedis</taxon>
        <taxon>Zoopagomycota</taxon>
        <taxon>Entomophthoromycotina</taxon>
        <taxon>Basidiobolomycetes</taxon>
        <taxon>Basidiobolales</taxon>
        <taxon>Basidiobolaceae</taxon>
        <taxon>Basidiobolus</taxon>
    </lineage>
</organism>
<reference evidence="2 3" key="1">
    <citation type="submission" date="2023-04" db="EMBL/GenBank/DDBJ databases">
        <title>Genome of Basidiobolus ranarum AG-B5.</title>
        <authorList>
            <person name="Stajich J.E."/>
            <person name="Carter-House D."/>
            <person name="Gryganskyi A."/>
        </authorList>
    </citation>
    <scope>NUCLEOTIDE SEQUENCE [LARGE SCALE GENOMIC DNA]</scope>
    <source>
        <strain evidence="2 3">AG-B5</strain>
    </source>
</reference>
<sequence>MNSLRAATQSRSLRSYNFIPRFGSTYTIRAYTNNPRYPNDEKERTQFESAHHDYLSNVLKGSSDEDWSSPAVQNHSENITNHIHTPASSNEQLWEDLVKDN</sequence>
<name>A0ABR2X534_9FUNG</name>
<accession>A0ABR2X534</accession>
<evidence type="ECO:0000313" key="2">
    <source>
        <dbReference type="EMBL" id="KAK9768848.1"/>
    </source>
</evidence>